<dbReference type="Pfam" id="PF08324">
    <property type="entry name" value="PUL"/>
    <property type="match status" value="1"/>
</dbReference>
<gene>
    <name evidence="8" type="ORF">E1B28_009246</name>
</gene>
<dbReference type="InterPro" id="IPR015155">
    <property type="entry name" value="PFU"/>
</dbReference>
<sequence length="553" mass="61016">MPNGDIVSGCSDGVVRVFSSSEGRWASASELKEYEDYVANQALPSQQVGDVKKSDLPGLEALNDPGKKPGEVKMVKNGDKVEAHQWDASSYTWQKVGDVVDAVGQGRKQLYQGREYDYVFDVDIQDGVPPLKLPYNVTENPYAAAQRFLESNDLSLNYIDEVVKFIEKNTSGVKLGAGGDEYVDPFTGASRYRSGAPTQAPPSTYMDPFTGASRYTGAPSQPSVQTTAPVYQDPFTGASRYSGANSSQPTSQSITSSSAKLEVKPVLPMRQCLLNMQANVDGMRSKVFHFDDVLRNEISTSVLAMYPEEISTIDDIFSYLAHAVNNPSSPPPNSPNTASVEAVIQIVDRWPRDQRFPVIDLSRLLAGHCPTAFEAPGVRSRFLETLVKAAEWNAPWTAPIPKVRQTNSYLMLRALANIVQHASVADGTFLGELFIVLDRAPHEMLTLQQRQTVSTLLFNVSTVYLQTPFDESHRDQHTALVLRVLQKEKEDSETRYRALAALGNVLYAMKTISSSSPTQVQSTEISTTLESLPESFVNEERVRHLLQQTLSFL</sequence>
<evidence type="ECO:0000256" key="4">
    <source>
        <dbReference type="ARBA" id="ARBA00022737"/>
    </source>
</evidence>
<dbReference type="PANTHER" id="PTHR19849:SF0">
    <property type="entry name" value="PHOSPHOLIPASE A-2-ACTIVATING PROTEIN"/>
    <property type="match status" value="1"/>
</dbReference>
<dbReference type="RefSeq" id="XP_043009414.1">
    <property type="nucleotide sequence ID" value="XM_043154125.1"/>
</dbReference>
<evidence type="ECO:0000256" key="1">
    <source>
        <dbReference type="ARBA" id="ARBA00004496"/>
    </source>
</evidence>
<evidence type="ECO:0000259" key="7">
    <source>
        <dbReference type="PROSITE" id="PS51396"/>
    </source>
</evidence>
<protein>
    <recommendedName>
        <fullName evidence="10">Phospholipase A-2-activating protein</fullName>
    </recommendedName>
</protein>
<dbReference type="GeneID" id="66078322"/>
<dbReference type="OrthoDB" id="10265988at2759"/>
<evidence type="ECO:0000256" key="2">
    <source>
        <dbReference type="ARBA" id="ARBA00022490"/>
    </source>
</evidence>
<dbReference type="GO" id="GO:0043130">
    <property type="term" value="F:ubiquitin binding"/>
    <property type="evidence" value="ECO:0007669"/>
    <property type="project" value="TreeGrafter"/>
</dbReference>
<evidence type="ECO:0000256" key="3">
    <source>
        <dbReference type="ARBA" id="ARBA00022574"/>
    </source>
</evidence>
<dbReference type="GO" id="GO:0043161">
    <property type="term" value="P:proteasome-mediated ubiquitin-dependent protein catabolic process"/>
    <property type="evidence" value="ECO:0007669"/>
    <property type="project" value="TreeGrafter"/>
</dbReference>
<feature type="compositionally biased region" description="Low complexity" evidence="5">
    <location>
        <begin position="246"/>
        <end position="258"/>
    </location>
</feature>
<dbReference type="InterPro" id="IPR038122">
    <property type="entry name" value="PFU_sf"/>
</dbReference>
<evidence type="ECO:0000313" key="9">
    <source>
        <dbReference type="Proteomes" id="UP001049176"/>
    </source>
</evidence>
<organism evidence="8 9">
    <name type="scientific">Marasmius oreades</name>
    <name type="common">fairy-ring Marasmius</name>
    <dbReference type="NCBI Taxonomy" id="181124"/>
    <lineage>
        <taxon>Eukaryota</taxon>
        <taxon>Fungi</taxon>
        <taxon>Dikarya</taxon>
        <taxon>Basidiomycota</taxon>
        <taxon>Agaricomycotina</taxon>
        <taxon>Agaricomycetes</taxon>
        <taxon>Agaricomycetidae</taxon>
        <taxon>Agaricales</taxon>
        <taxon>Marasmiineae</taxon>
        <taxon>Marasmiaceae</taxon>
        <taxon>Marasmius</taxon>
    </lineage>
</organism>
<evidence type="ECO:0000256" key="5">
    <source>
        <dbReference type="SAM" id="MobiDB-lite"/>
    </source>
</evidence>
<comment type="subcellular location">
    <subcellularLocation>
        <location evidence="1">Cytoplasm</location>
    </subcellularLocation>
</comment>
<dbReference type="PROSITE" id="PS51394">
    <property type="entry name" value="PFU"/>
    <property type="match status" value="1"/>
</dbReference>
<dbReference type="EMBL" id="CM032185">
    <property type="protein sequence ID" value="KAG7092944.1"/>
    <property type="molecule type" value="Genomic_DNA"/>
</dbReference>
<name>A0A9P7UV41_9AGAR</name>
<evidence type="ECO:0000259" key="6">
    <source>
        <dbReference type="PROSITE" id="PS51394"/>
    </source>
</evidence>
<reference evidence="8" key="1">
    <citation type="journal article" date="2021" name="Genome Biol. Evol.">
        <title>The assembled and annotated genome of the fairy-ring fungus Marasmius oreades.</title>
        <authorList>
            <person name="Hiltunen M."/>
            <person name="Ament-Velasquez S.L."/>
            <person name="Johannesson H."/>
        </authorList>
    </citation>
    <scope>NUCLEOTIDE SEQUENCE</scope>
    <source>
        <strain evidence="8">03SP1</strain>
    </source>
</reference>
<keyword evidence="9" id="KW-1185">Reference proteome</keyword>
<evidence type="ECO:0008006" key="10">
    <source>
        <dbReference type="Google" id="ProtNLM"/>
    </source>
</evidence>
<dbReference type="GO" id="GO:0005737">
    <property type="term" value="C:cytoplasm"/>
    <property type="evidence" value="ECO:0007669"/>
    <property type="project" value="UniProtKB-SubCell"/>
</dbReference>
<dbReference type="Gene3D" id="3.10.20.870">
    <property type="entry name" value="PFU (PLAA family ubiquitin binding), C-terminal domain"/>
    <property type="match status" value="1"/>
</dbReference>
<keyword evidence="3" id="KW-0853">WD repeat</keyword>
<dbReference type="Proteomes" id="UP001049176">
    <property type="component" value="Chromosome 5"/>
</dbReference>
<dbReference type="KEGG" id="more:E1B28_009246"/>
<feature type="compositionally biased region" description="Polar residues" evidence="5">
    <location>
        <begin position="218"/>
        <end position="229"/>
    </location>
</feature>
<dbReference type="PANTHER" id="PTHR19849">
    <property type="entry name" value="PHOSPHOLIPASE A-2-ACTIVATING PROTEIN"/>
    <property type="match status" value="1"/>
</dbReference>
<feature type="domain" description="PFU" evidence="6">
    <location>
        <begin position="85"/>
        <end position="180"/>
    </location>
</feature>
<comment type="caution">
    <text evidence="8">The sequence shown here is derived from an EMBL/GenBank/DDBJ whole genome shotgun (WGS) entry which is preliminary data.</text>
</comment>
<proteinExistence type="predicted"/>
<feature type="domain" description="PUL" evidence="7">
    <location>
        <begin position="265"/>
        <end position="552"/>
    </location>
</feature>
<accession>A0A9P7UV41</accession>
<keyword evidence="4" id="KW-0677">Repeat</keyword>
<evidence type="ECO:0000313" key="8">
    <source>
        <dbReference type="EMBL" id="KAG7092944.1"/>
    </source>
</evidence>
<dbReference type="Pfam" id="PF09070">
    <property type="entry name" value="PFU"/>
    <property type="match status" value="1"/>
</dbReference>
<dbReference type="GO" id="GO:0005634">
    <property type="term" value="C:nucleus"/>
    <property type="evidence" value="ECO:0007669"/>
    <property type="project" value="TreeGrafter"/>
</dbReference>
<dbReference type="InterPro" id="IPR011989">
    <property type="entry name" value="ARM-like"/>
</dbReference>
<keyword evidence="2" id="KW-0963">Cytoplasm</keyword>
<dbReference type="PROSITE" id="PS51396">
    <property type="entry name" value="PUL"/>
    <property type="match status" value="1"/>
</dbReference>
<dbReference type="Gene3D" id="1.25.10.10">
    <property type="entry name" value="Leucine-rich Repeat Variant"/>
    <property type="match status" value="1"/>
</dbReference>
<feature type="region of interest" description="Disordered" evidence="5">
    <location>
        <begin position="216"/>
        <end position="259"/>
    </location>
</feature>
<dbReference type="InterPro" id="IPR013535">
    <property type="entry name" value="PUL_dom"/>
</dbReference>
<dbReference type="GO" id="GO:0010992">
    <property type="term" value="P:ubiquitin recycling"/>
    <property type="evidence" value="ECO:0007669"/>
    <property type="project" value="TreeGrafter"/>
</dbReference>
<dbReference type="AlphaFoldDB" id="A0A9P7UV41"/>